<comment type="caution">
    <text evidence="4">The sequence shown here is derived from an EMBL/GenBank/DDBJ whole genome shotgun (WGS) entry which is preliminary data.</text>
</comment>
<evidence type="ECO:0000256" key="2">
    <source>
        <dbReference type="RuleBase" id="RU000397"/>
    </source>
</evidence>
<dbReference type="SUPFAM" id="SSF51735">
    <property type="entry name" value="NAD(P)-binding Rossmann-fold domains"/>
    <property type="match status" value="1"/>
</dbReference>
<dbReference type="InterPro" id="IPR020829">
    <property type="entry name" value="GlycerAld_3-P_DH_cat"/>
</dbReference>
<dbReference type="Proteomes" id="UP001151002">
    <property type="component" value="Unassembled WGS sequence"/>
</dbReference>
<dbReference type="EMBL" id="JAPNTZ010000010">
    <property type="protein sequence ID" value="MCY1142014.1"/>
    <property type="molecule type" value="Genomic_DNA"/>
</dbReference>
<dbReference type="Pfam" id="PF00044">
    <property type="entry name" value="Gp_dh_N"/>
    <property type="match status" value="1"/>
</dbReference>
<comment type="similarity">
    <text evidence="2">Belongs to the glyceraldehyde-3-phosphate dehydrogenase family.</text>
</comment>
<accession>A0ABT4B683</accession>
<keyword evidence="5" id="KW-1185">Reference proteome</keyword>
<feature type="domain" description="Glyceraldehyde 3-phosphate dehydrogenase NAD(P) binding" evidence="3">
    <location>
        <begin position="3"/>
        <end position="155"/>
    </location>
</feature>
<evidence type="ECO:0000313" key="4">
    <source>
        <dbReference type="EMBL" id="MCY1142014.1"/>
    </source>
</evidence>
<reference evidence="4" key="1">
    <citation type="submission" date="2022-11" db="EMBL/GenBank/DDBJ databases">
        <authorList>
            <person name="Somphong A."/>
            <person name="Phongsopitanun W."/>
        </authorList>
    </citation>
    <scope>NUCLEOTIDE SEQUENCE</scope>
    <source>
        <strain evidence="4">Pm04-4</strain>
    </source>
</reference>
<evidence type="ECO:0000313" key="5">
    <source>
        <dbReference type="Proteomes" id="UP001151002"/>
    </source>
</evidence>
<dbReference type="Pfam" id="PF02800">
    <property type="entry name" value="Gp_dh_C"/>
    <property type="match status" value="1"/>
</dbReference>
<keyword evidence="1" id="KW-0560">Oxidoreductase</keyword>
<dbReference type="RefSeq" id="WP_267566399.1">
    <property type="nucleotide sequence ID" value="NZ_JAPNTZ010000010.1"/>
</dbReference>
<name>A0ABT4B683_9ACTN</name>
<dbReference type="PRINTS" id="PR00078">
    <property type="entry name" value="G3PDHDRGNASE"/>
</dbReference>
<sequence length="354" mass="37981">MSVTIGINGFGRIGRSLARIVAASPDLGVSIAAVNDLASTEKMAYGLRRDSIRGAFPGTVTARADHLVVNDHAIRAFHHERPERIPWADAGVDVVVEATGRFRAGTLARTHITHGGARKVVISASADEPDAFLMFGANHTTYDPEQHDVVSPGSCGVNALTVMAKVLLDRFGLHSVNTSVVLATQGWQKAQDSVIGTSREDPRLGRATGESIIPHNYVVGDLVRVALPEIGEMRYSYYCVPTPIGSLAELSGTTDRPVSVEEVNRAMAEAAAGPLRRVLAYDPDPTVSIDVKNNPASCLFDPSGTQTTADGGVKVRGWFDNEWGFSNRLLDLARLVGERTPAPMTSRRMSWSIA</sequence>
<dbReference type="InterPro" id="IPR020831">
    <property type="entry name" value="GlycerAld/Erythrose_P_DH"/>
</dbReference>
<dbReference type="CDD" id="cd05214">
    <property type="entry name" value="GAPDH_I_N"/>
    <property type="match status" value="1"/>
</dbReference>
<dbReference type="PIRSF" id="PIRSF000149">
    <property type="entry name" value="GAP_DH"/>
    <property type="match status" value="1"/>
</dbReference>
<dbReference type="InterPro" id="IPR020828">
    <property type="entry name" value="GlycerAld_3-P_DH_NAD(P)-bd"/>
</dbReference>
<proteinExistence type="inferred from homology"/>
<dbReference type="PANTHER" id="PTHR43148">
    <property type="entry name" value="GLYCERALDEHYDE-3-PHOSPHATE DEHYDROGENASE 2"/>
    <property type="match status" value="1"/>
</dbReference>
<organism evidence="4 5">
    <name type="scientific">Paractinoplanes pyxinae</name>
    <dbReference type="NCBI Taxonomy" id="2997416"/>
    <lineage>
        <taxon>Bacteria</taxon>
        <taxon>Bacillati</taxon>
        <taxon>Actinomycetota</taxon>
        <taxon>Actinomycetes</taxon>
        <taxon>Micromonosporales</taxon>
        <taxon>Micromonosporaceae</taxon>
        <taxon>Paractinoplanes</taxon>
    </lineage>
</organism>
<dbReference type="Gene3D" id="3.30.360.10">
    <property type="entry name" value="Dihydrodipicolinate Reductase, domain 2"/>
    <property type="match status" value="1"/>
</dbReference>
<dbReference type="Gene3D" id="3.40.50.720">
    <property type="entry name" value="NAD(P)-binding Rossmann-like Domain"/>
    <property type="match status" value="1"/>
</dbReference>
<evidence type="ECO:0000256" key="1">
    <source>
        <dbReference type="ARBA" id="ARBA00023002"/>
    </source>
</evidence>
<dbReference type="SMART" id="SM00846">
    <property type="entry name" value="Gp_dh_N"/>
    <property type="match status" value="1"/>
</dbReference>
<dbReference type="SUPFAM" id="SSF55347">
    <property type="entry name" value="Glyceraldehyde-3-phosphate dehydrogenase-like, C-terminal domain"/>
    <property type="match status" value="1"/>
</dbReference>
<protein>
    <submittedName>
        <fullName evidence="4">Type I glyceraldehyde-3-phosphate dehydrogenase</fullName>
    </submittedName>
</protein>
<dbReference type="InterPro" id="IPR036291">
    <property type="entry name" value="NAD(P)-bd_dom_sf"/>
</dbReference>
<evidence type="ECO:0000259" key="3">
    <source>
        <dbReference type="SMART" id="SM00846"/>
    </source>
</evidence>
<gene>
    <name evidence="4" type="ORF">OWR29_28815</name>
</gene>